<dbReference type="InterPro" id="IPR006313">
    <property type="entry name" value="EfeB/EfeN"/>
</dbReference>
<evidence type="ECO:0000259" key="17">
    <source>
        <dbReference type="Pfam" id="PF04261"/>
    </source>
</evidence>
<dbReference type="NCBIfam" id="TIGR01412">
    <property type="entry name" value="tat_substr_1"/>
    <property type="match status" value="1"/>
</dbReference>
<evidence type="ECO:0000256" key="12">
    <source>
        <dbReference type="ARBA" id="ARBA00048856"/>
    </source>
</evidence>
<keyword evidence="6" id="KW-0732">Signal</keyword>
<keyword evidence="3 15" id="KW-0575">Peroxidase</keyword>
<dbReference type="RefSeq" id="WP_114563263.1">
    <property type="nucleotide sequence ID" value="NZ_CP031124.1"/>
</dbReference>
<keyword evidence="20" id="KW-1185">Reference proteome</keyword>
<evidence type="ECO:0000256" key="3">
    <source>
        <dbReference type="ARBA" id="ARBA00022559"/>
    </source>
</evidence>
<dbReference type="PROSITE" id="PS51318">
    <property type="entry name" value="TAT"/>
    <property type="match status" value="1"/>
</dbReference>
<dbReference type="NCBIfam" id="TIGR01413">
    <property type="entry name" value="Dyp_perox_fam"/>
    <property type="match status" value="1"/>
</dbReference>
<protein>
    <recommendedName>
        <fullName evidence="10 15">Deferrochelatase</fullName>
        <ecNumber evidence="15">1.11.1.-</ecNumber>
    </recommendedName>
    <alternativeName>
        <fullName evidence="11 15">Peroxidase EfeB</fullName>
    </alternativeName>
</protein>
<dbReference type="InterPro" id="IPR048328">
    <property type="entry name" value="Dyp_perox_C"/>
</dbReference>
<evidence type="ECO:0000256" key="9">
    <source>
        <dbReference type="ARBA" id="ARBA00023239"/>
    </source>
</evidence>
<dbReference type="GO" id="GO:0033212">
    <property type="term" value="P:iron import into cell"/>
    <property type="evidence" value="ECO:0007669"/>
    <property type="project" value="InterPro"/>
</dbReference>
<feature type="domain" description="Dyp-type peroxidase N-terminal" evidence="17">
    <location>
        <begin position="62"/>
        <end position="213"/>
    </location>
</feature>
<feature type="domain" description="Dyp-type peroxidase C-terminal" evidence="18">
    <location>
        <begin position="227"/>
        <end position="411"/>
    </location>
</feature>
<dbReference type="KEGG" id="hyf:DTO96_101894"/>
<evidence type="ECO:0000256" key="14">
    <source>
        <dbReference type="PIRSR" id="PIRSR606313-2"/>
    </source>
</evidence>
<dbReference type="InterPro" id="IPR011008">
    <property type="entry name" value="Dimeric_a/b-barrel"/>
</dbReference>
<comment type="function">
    <text evidence="15">Involved in the recovery of exogenous heme iron. Extracts iron from heme while preserving the protoporphyrin ring intact.</text>
</comment>
<dbReference type="EC" id="1.11.1.-" evidence="15"/>
<comment type="cofactor">
    <cofactor evidence="13 15">
        <name>heme b</name>
        <dbReference type="ChEBI" id="CHEBI:60344"/>
    </cofactor>
    <text evidence="13 15">Binds 1 heme b (iron(II)-protoporphyrin IX) group non-covalently per subunit.</text>
</comment>
<feature type="region of interest" description="Disordered" evidence="16">
    <location>
        <begin position="1"/>
        <end position="21"/>
    </location>
</feature>
<evidence type="ECO:0000256" key="6">
    <source>
        <dbReference type="ARBA" id="ARBA00022729"/>
    </source>
</evidence>
<evidence type="ECO:0000313" key="20">
    <source>
        <dbReference type="Proteomes" id="UP000252182"/>
    </source>
</evidence>
<accession>A0A345DCR5</accession>
<evidence type="ECO:0000256" key="8">
    <source>
        <dbReference type="ARBA" id="ARBA00023004"/>
    </source>
</evidence>
<dbReference type="AlphaFoldDB" id="A0A345DCR5"/>
<dbReference type="InterPro" id="IPR048327">
    <property type="entry name" value="Dyp_perox_N"/>
</dbReference>
<comment type="similarity">
    <text evidence="2">Belongs to the DyP-type peroxidase family. EfeB subfamily.</text>
</comment>
<sequence>MTTVHINDTQDTEQPKSPHRRSWLKGIGVGAVSLGAGALATKAYIDSSDGTQTKQDAYGTHQAGIITPQPAAAIIVVFDVLAKDKKGFEKLLRTLTDRITFLTQGGQLPQIDPKFPPLNSGIMGDKVFPDNLTMTVSLGASVFDGRFGLTDLKPQYLQDMQPFPNDALEPESTDGDLSIQICSNTAETCIHALRDIIKNTPDLMTMRWQMNGFLPPHMIRKLGKDTMRNLLGFKDGTSNVDAKNDALLNELIWVSDHANSAGEPAWAKGGSYQVVRLIRNRVEFWDRTPLQEQETIFGRHKLSGAPLGKPNEHDDPDFASDPDGKRIPHDAHIRLANPRTPETRKNLILRRGYNYSQGLSKSGQLNMGLLFVCYQSNLLNGFLTVQGRMNGESLEEYIKPFGGGYFFSLPGFAKGEYLGQGLIQAAV</sequence>
<dbReference type="GO" id="GO:0046872">
    <property type="term" value="F:metal ion binding"/>
    <property type="evidence" value="ECO:0007669"/>
    <property type="project" value="UniProtKB-KW"/>
</dbReference>
<dbReference type="Proteomes" id="UP000252182">
    <property type="component" value="Chromosome"/>
</dbReference>
<evidence type="ECO:0000256" key="15">
    <source>
        <dbReference type="RuleBase" id="RU365017"/>
    </source>
</evidence>
<dbReference type="GO" id="GO:0020037">
    <property type="term" value="F:heme binding"/>
    <property type="evidence" value="ECO:0007669"/>
    <property type="project" value="InterPro"/>
</dbReference>
<dbReference type="PROSITE" id="PS51404">
    <property type="entry name" value="DYP_PEROXIDASE"/>
    <property type="match status" value="1"/>
</dbReference>
<keyword evidence="7 15" id="KW-0560">Oxidoreductase</keyword>
<evidence type="ECO:0000256" key="5">
    <source>
        <dbReference type="ARBA" id="ARBA00022723"/>
    </source>
</evidence>
<keyword evidence="5 13" id="KW-0479">Metal-binding</keyword>
<evidence type="ECO:0000256" key="1">
    <source>
        <dbReference type="ARBA" id="ARBA00004196"/>
    </source>
</evidence>
<dbReference type="InterPro" id="IPR006311">
    <property type="entry name" value="TAT_signal"/>
</dbReference>
<keyword evidence="4 13" id="KW-0349">Heme</keyword>
<evidence type="ECO:0000256" key="10">
    <source>
        <dbReference type="ARBA" id="ARBA00033771"/>
    </source>
</evidence>
<comment type="subcellular location">
    <subcellularLocation>
        <location evidence="1">Cell envelope</location>
    </subcellularLocation>
</comment>
<dbReference type="InterPro" id="IPR006314">
    <property type="entry name" value="Dyp_peroxidase"/>
</dbReference>
<dbReference type="Pfam" id="PF04261">
    <property type="entry name" value="Dyp_perox_N"/>
    <property type="match status" value="1"/>
</dbReference>
<evidence type="ECO:0000256" key="16">
    <source>
        <dbReference type="SAM" id="MobiDB-lite"/>
    </source>
</evidence>
<keyword evidence="8 13" id="KW-0408">Iron</keyword>
<evidence type="ECO:0000313" key="19">
    <source>
        <dbReference type="EMBL" id="AXF86153.1"/>
    </source>
</evidence>
<dbReference type="GO" id="GO:0005829">
    <property type="term" value="C:cytosol"/>
    <property type="evidence" value="ECO:0007669"/>
    <property type="project" value="TreeGrafter"/>
</dbReference>
<proteinExistence type="inferred from homology"/>
<dbReference type="Pfam" id="PF20628">
    <property type="entry name" value="Dyp_perox_C"/>
    <property type="match status" value="1"/>
</dbReference>
<dbReference type="GO" id="GO:0030313">
    <property type="term" value="C:cell envelope"/>
    <property type="evidence" value="ECO:0007669"/>
    <property type="project" value="UniProtKB-SubCell"/>
</dbReference>
<evidence type="ECO:0000256" key="11">
    <source>
        <dbReference type="ARBA" id="ARBA00033775"/>
    </source>
</evidence>
<dbReference type="GO" id="GO:0004325">
    <property type="term" value="F:ferrochelatase activity"/>
    <property type="evidence" value="ECO:0007669"/>
    <property type="project" value="UniProtKB-EC"/>
</dbReference>
<comment type="catalytic activity">
    <reaction evidence="12">
        <text>heme b + 2 H(+) = protoporphyrin IX + Fe(2+)</text>
        <dbReference type="Rhea" id="RHEA:22584"/>
        <dbReference type="ChEBI" id="CHEBI:15378"/>
        <dbReference type="ChEBI" id="CHEBI:29033"/>
        <dbReference type="ChEBI" id="CHEBI:57306"/>
        <dbReference type="ChEBI" id="CHEBI:60344"/>
        <dbReference type="EC" id="4.98.1.1"/>
    </reaction>
    <physiologicalReaction direction="left-to-right" evidence="12">
        <dbReference type="Rhea" id="RHEA:22585"/>
    </physiologicalReaction>
</comment>
<evidence type="ECO:0000256" key="4">
    <source>
        <dbReference type="ARBA" id="ARBA00022617"/>
    </source>
</evidence>
<evidence type="ECO:0000259" key="18">
    <source>
        <dbReference type="Pfam" id="PF20628"/>
    </source>
</evidence>
<dbReference type="OrthoDB" id="9781066at2"/>
<reference evidence="20" key="1">
    <citation type="submission" date="2018-07" db="EMBL/GenBank/DDBJ databases">
        <authorList>
            <person name="Kim H."/>
        </authorList>
    </citation>
    <scope>NUCLEOTIDE SEQUENCE [LARGE SCALE GENOMIC DNA]</scope>
    <source>
        <strain evidence="20">F02</strain>
    </source>
</reference>
<evidence type="ECO:0000256" key="2">
    <source>
        <dbReference type="ARBA" id="ARBA00005365"/>
    </source>
</evidence>
<feature type="binding site" evidence="13">
    <location>
        <position position="332"/>
    </location>
    <ligand>
        <name>heme b</name>
        <dbReference type="ChEBI" id="CHEBI:60344"/>
    </ligand>
</feature>
<evidence type="ECO:0000256" key="13">
    <source>
        <dbReference type="PIRSR" id="PIRSR606313-1"/>
    </source>
</evidence>
<feature type="binding site" evidence="14">
    <location>
        <position position="299"/>
    </location>
    <ligand>
        <name>protoporphyrin IX</name>
        <dbReference type="ChEBI" id="CHEBI:57306"/>
    </ligand>
</feature>
<evidence type="ECO:0000256" key="7">
    <source>
        <dbReference type="ARBA" id="ARBA00023002"/>
    </source>
</evidence>
<dbReference type="PANTHER" id="PTHR30521:SF4">
    <property type="entry name" value="DEFERROCHELATASE"/>
    <property type="match status" value="1"/>
</dbReference>
<gene>
    <name evidence="19" type="primary">efeB</name>
    <name evidence="19" type="ORF">DTO96_101894</name>
</gene>
<dbReference type="PANTHER" id="PTHR30521">
    <property type="entry name" value="DEFERROCHELATASE/PEROXIDASE"/>
    <property type="match status" value="1"/>
</dbReference>
<name>A0A345DCR5_9BURK</name>
<dbReference type="SUPFAM" id="SSF54909">
    <property type="entry name" value="Dimeric alpha+beta barrel"/>
    <property type="match status" value="1"/>
</dbReference>
<feature type="binding site" evidence="13">
    <location>
        <position position="350"/>
    </location>
    <ligand>
        <name>heme b</name>
        <dbReference type="ChEBI" id="CHEBI:60344"/>
    </ligand>
</feature>
<dbReference type="GO" id="GO:0004601">
    <property type="term" value="F:peroxidase activity"/>
    <property type="evidence" value="ECO:0007669"/>
    <property type="project" value="UniProtKB-KW"/>
</dbReference>
<organism evidence="19 20">
    <name type="scientific">Ephemeroptericola cinctiostellae</name>
    <dbReference type="NCBI Taxonomy" id="2268024"/>
    <lineage>
        <taxon>Bacteria</taxon>
        <taxon>Pseudomonadati</taxon>
        <taxon>Pseudomonadota</taxon>
        <taxon>Betaproteobacteria</taxon>
        <taxon>Burkholderiales</taxon>
        <taxon>Burkholderiaceae</taxon>
        <taxon>Ephemeroptericola</taxon>
    </lineage>
</organism>
<dbReference type="EMBL" id="CP031124">
    <property type="protein sequence ID" value="AXF86153.1"/>
    <property type="molecule type" value="Genomic_DNA"/>
</dbReference>
<keyword evidence="9" id="KW-0456">Lyase</keyword>
<feature type="binding site" evidence="13">
    <location>
        <begin position="337"/>
        <end position="339"/>
    </location>
    <ligand>
        <name>heme b</name>
        <dbReference type="ChEBI" id="CHEBI:60344"/>
    </ligand>
</feature>